<protein>
    <recommendedName>
        <fullName evidence="4">Retrovirus-related Pol polyprotein from transposon RE1</fullName>
    </recommendedName>
</protein>
<proteinExistence type="predicted"/>
<feature type="region of interest" description="Disordered" evidence="1">
    <location>
        <begin position="75"/>
        <end position="98"/>
    </location>
</feature>
<evidence type="ECO:0000256" key="1">
    <source>
        <dbReference type="SAM" id="MobiDB-lite"/>
    </source>
</evidence>
<evidence type="ECO:0000313" key="3">
    <source>
        <dbReference type="Proteomes" id="UP000288805"/>
    </source>
</evidence>
<evidence type="ECO:0008006" key="4">
    <source>
        <dbReference type="Google" id="ProtNLM"/>
    </source>
</evidence>
<organism evidence="2 3">
    <name type="scientific">Vitis vinifera</name>
    <name type="common">Grape</name>
    <dbReference type="NCBI Taxonomy" id="29760"/>
    <lineage>
        <taxon>Eukaryota</taxon>
        <taxon>Viridiplantae</taxon>
        <taxon>Streptophyta</taxon>
        <taxon>Embryophyta</taxon>
        <taxon>Tracheophyta</taxon>
        <taxon>Spermatophyta</taxon>
        <taxon>Magnoliopsida</taxon>
        <taxon>eudicotyledons</taxon>
        <taxon>Gunneridae</taxon>
        <taxon>Pentapetalae</taxon>
        <taxon>rosids</taxon>
        <taxon>Vitales</taxon>
        <taxon>Vitaceae</taxon>
        <taxon>Viteae</taxon>
        <taxon>Vitis</taxon>
    </lineage>
</organism>
<sequence>MISEPNLLGCIFFPKKPEELYNHSPQWLHSQDPHHPLLTINFSNITKLSFINYLTWSLQIQSLLESYDLHHFIDDTHTPPPPTTTITGVSSPNPTYTT</sequence>
<reference evidence="2 3" key="1">
    <citation type="journal article" date="2018" name="PLoS Genet.">
        <title>Population sequencing reveals clonal diversity and ancestral inbreeding in the grapevine cultivar Chardonnay.</title>
        <authorList>
            <person name="Roach M.J."/>
            <person name="Johnson D.L."/>
            <person name="Bohlmann J."/>
            <person name="van Vuuren H.J."/>
            <person name="Jones S.J."/>
            <person name="Pretorius I.S."/>
            <person name="Schmidt S.A."/>
            <person name="Borneman A.R."/>
        </authorList>
    </citation>
    <scope>NUCLEOTIDE SEQUENCE [LARGE SCALE GENOMIC DNA]</scope>
    <source>
        <strain evidence="3">cv. Chardonnay</strain>
        <tissue evidence="2">Leaf</tissue>
    </source>
</reference>
<evidence type="ECO:0000313" key="2">
    <source>
        <dbReference type="EMBL" id="RVW89182.1"/>
    </source>
</evidence>
<name>A0A438HXJ7_VITVI</name>
<dbReference type="AlphaFoldDB" id="A0A438HXJ7"/>
<comment type="caution">
    <text evidence="2">The sequence shown here is derived from an EMBL/GenBank/DDBJ whole genome shotgun (WGS) entry which is preliminary data.</text>
</comment>
<accession>A0A438HXJ7</accession>
<gene>
    <name evidence="2" type="ORF">CK203_032576</name>
</gene>
<dbReference type="Proteomes" id="UP000288805">
    <property type="component" value="Unassembled WGS sequence"/>
</dbReference>
<feature type="compositionally biased region" description="Polar residues" evidence="1">
    <location>
        <begin position="88"/>
        <end position="98"/>
    </location>
</feature>
<dbReference type="EMBL" id="QGNW01000166">
    <property type="protein sequence ID" value="RVW89182.1"/>
    <property type="molecule type" value="Genomic_DNA"/>
</dbReference>